<accession>A0A7K1UJ21</accession>
<dbReference type="Proteomes" id="UP000460157">
    <property type="component" value="Unassembled WGS sequence"/>
</dbReference>
<dbReference type="RefSeq" id="WP_157323323.1">
    <property type="nucleotide sequence ID" value="NZ_BMFX01000005.1"/>
</dbReference>
<dbReference type="AlphaFoldDB" id="A0A7K1UJ21"/>
<dbReference type="PROSITE" id="PS50995">
    <property type="entry name" value="HTH_MARR_2"/>
    <property type="match status" value="1"/>
</dbReference>
<evidence type="ECO:0000313" key="3">
    <source>
        <dbReference type="Proteomes" id="UP000460157"/>
    </source>
</evidence>
<keyword evidence="3" id="KW-1185">Reference proteome</keyword>
<reference evidence="2 3" key="1">
    <citation type="submission" date="2019-12" db="EMBL/GenBank/DDBJ databases">
        <title>Nesterenkonia muleiensis sp. nov., a novel actinobacterium isolated from sap of Populus euphratica.</title>
        <authorList>
            <person name="Wang R."/>
        </authorList>
    </citation>
    <scope>NUCLEOTIDE SEQUENCE [LARGE SCALE GENOMIC DNA]</scope>
    <source>
        <strain evidence="2 3">F10</strain>
    </source>
</reference>
<proteinExistence type="predicted"/>
<dbReference type="GO" id="GO:0003700">
    <property type="term" value="F:DNA-binding transcription factor activity"/>
    <property type="evidence" value="ECO:0007669"/>
    <property type="project" value="InterPro"/>
</dbReference>
<dbReference type="PRINTS" id="PR00598">
    <property type="entry name" value="HTHMARR"/>
</dbReference>
<dbReference type="InterPro" id="IPR036390">
    <property type="entry name" value="WH_DNA-bd_sf"/>
</dbReference>
<sequence>MASKDTTAAEPDAVERIARALPPWLSAVDAVNEAIAREAGIGPSDLACLHEVIVDGALPAGELSRRLRLTTGAITHMIDRLTETGLVQRVRDGADRRRVLIEAVPAAREQMLDRYGRLDTQTRATLAGFTAREQEVIARFIETSLHDTRALLDETP</sequence>
<evidence type="ECO:0000313" key="2">
    <source>
        <dbReference type="EMBL" id="MVT26406.1"/>
    </source>
</evidence>
<feature type="domain" description="HTH marR-type" evidence="1">
    <location>
        <begin position="7"/>
        <end position="146"/>
    </location>
</feature>
<dbReference type="InterPro" id="IPR039422">
    <property type="entry name" value="MarR/SlyA-like"/>
</dbReference>
<dbReference type="Pfam" id="PF12802">
    <property type="entry name" value="MarR_2"/>
    <property type="match status" value="1"/>
</dbReference>
<dbReference type="PANTHER" id="PTHR33164:SF106">
    <property type="entry name" value="TRANSCRIPTIONAL REGULATORY PROTEIN"/>
    <property type="match status" value="1"/>
</dbReference>
<dbReference type="InterPro" id="IPR036388">
    <property type="entry name" value="WH-like_DNA-bd_sf"/>
</dbReference>
<dbReference type="OrthoDB" id="162531at2"/>
<dbReference type="GO" id="GO:0006950">
    <property type="term" value="P:response to stress"/>
    <property type="evidence" value="ECO:0007669"/>
    <property type="project" value="TreeGrafter"/>
</dbReference>
<gene>
    <name evidence="2" type="ORF">GNZ21_08575</name>
</gene>
<dbReference type="InterPro" id="IPR000835">
    <property type="entry name" value="HTH_MarR-typ"/>
</dbReference>
<name>A0A7K1UJ21_9MICC</name>
<dbReference type="EMBL" id="WRPM01000063">
    <property type="protein sequence ID" value="MVT26406.1"/>
    <property type="molecule type" value="Genomic_DNA"/>
</dbReference>
<dbReference type="Gene3D" id="1.10.10.10">
    <property type="entry name" value="Winged helix-like DNA-binding domain superfamily/Winged helix DNA-binding domain"/>
    <property type="match status" value="1"/>
</dbReference>
<dbReference type="SUPFAM" id="SSF46785">
    <property type="entry name" value="Winged helix' DNA-binding domain"/>
    <property type="match status" value="1"/>
</dbReference>
<evidence type="ECO:0000259" key="1">
    <source>
        <dbReference type="PROSITE" id="PS50995"/>
    </source>
</evidence>
<dbReference type="SMART" id="SM00347">
    <property type="entry name" value="HTH_MARR"/>
    <property type="match status" value="1"/>
</dbReference>
<dbReference type="PANTHER" id="PTHR33164">
    <property type="entry name" value="TRANSCRIPTIONAL REGULATOR, MARR FAMILY"/>
    <property type="match status" value="1"/>
</dbReference>
<comment type="caution">
    <text evidence="2">The sequence shown here is derived from an EMBL/GenBank/DDBJ whole genome shotgun (WGS) entry which is preliminary data.</text>
</comment>
<organism evidence="2 3">
    <name type="scientific">Nesterenkonia alkaliphila</name>
    <dbReference type="NCBI Taxonomy" id="1463631"/>
    <lineage>
        <taxon>Bacteria</taxon>
        <taxon>Bacillati</taxon>
        <taxon>Actinomycetota</taxon>
        <taxon>Actinomycetes</taxon>
        <taxon>Micrococcales</taxon>
        <taxon>Micrococcaceae</taxon>
        <taxon>Nesterenkonia</taxon>
    </lineage>
</organism>
<protein>
    <submittedName>
        <fullName evidence="2">MarR family transcriptional regulator</fullName>
    </submittedName>
</protein>